<organism evidence="1 2">
    <name type="scientific">Caerostris extrusa</name>
    <name type="common">Bark spider</name>
    <name type="synonym">Caerostris bankana</name>
    <dbReference type="NCBI Taxonomy" id="172846"/>
    <lineage>
        <taxon>Eukaryota</taxon>
        <taxon>Metazoa</taxon>
        <taxon>Ecdysozoa</taxon>
        <taxon>Arthropoda</taxon>
        <taxon>Chelicerata</taxon>
        <taxon>Arachnida</taxon>
        <taxon>Araneae</taxon>
        <taxon>Araneomorphae</taxon>
        <taxon>Entelegynae</taxon>
        <taxon>Araneoidea</taxon>
        <taxon>Araneidae</taxon>
        <taxon>Caerostris</taxon>
    </lineage>
</organism>
<accession>A0AAV4P6Y7</accession>
<protein>
    <recommendedName>
        <fullName evidence="3">Secreted protein</fullName>
    </recommendedName>
</protein>
<sequence>MLLPVASSTVVDFSVHFLLDICFLFFSPVVLETHFDEIVCICLVPDSRVPIREIEICQWGCCCWHRLGGRSLDLLTRRFLNCPTCFQVRLPPVSKFNATFSQCRQ</sequence>
<reference evidence="1 2" key="1">
    <citation type="submission" date="2021-06" db="EMBL/GenBank/DDBJ databases">
        <title>Caerostris extrusa draft genome.</title>
        <authorList>
            <person name="Kono N."/>
            <person name="Arakawa K."/>
        </authorList>
    </citation>
    <scope>NUCLEOTIDE SEQUENCE [LARGE SCALE GENOMIC DNA]</scope>
</reference>
<gene>
    <name evidence="1" type="ORF">CEXT_757831</name>
</gene>
<evidence type="ECO:0000313" key="1">
    <source>
        <dbReference type="EMBL" id="GIX91715.1"/>
    </source>
</evidence>
<evidence type="ECO:0000313" key="2">
    <source>
        <dbReference type="Proteomes" id="UP001054945"/>
    </source>
</evidence>
<comment type="caution">
    <text evidence="1">The sequence shown here is derived from an EMBL/GenBank/DDBJ whole genome shotgun (WGS) entry which is preliminary data.</text>
</comment>
<proteinExistence type="predicted"/>
<evidence type="ECO:0008006" key="3">
    <source>
        <dbReference type="Google" id="ProtNLM"/>
    </source>
</evidence>
<keyword evidence="2" id="KW-1185">Reference proteome</keyword>
<dbReference type="AlphaFoldDB" id="A0AAV4P6Y7"/>
<name>A0AAV4P6Y7_CAEEX</name>
<dbReference type="Proteomes" id="UP001054945">
    <property type="component" value="Unassembled WGS sequence"/>
</dbReference>
<dbReference type="EMBL" id="BPLR01021610">
    <property type="protein sequence ID" value="GIX91715.1"/>
    <property type="molecule type" value="Genomic_DNA"/>
</dbReference>